<feature type="region of interest" description="Disordered" evidence="1">
    <location>
        <begin position="1"/>
        <end position="28"/>
    </location>
</feature>
<dbReference type="EMBL" id="NIDE01000002">
    <property type="protein sequence ID" value="OWK45033.1"/>
    <property type="molecule type" value="Genomic_DNA"/>
</dbReference>
<evidence type="ECO:0000256" key="1">
    <source>
        <dbReference type="SAM" id="MobiDB-lite"/>
    </source>
</evidence>
<dbReference type="InterPro" id="IPR011990">
    <property type="entry name" value="TPR-like_helical_dom_sf"/>
</dbReference>
<gene>
    <name evidence="2" type="ORF">FRUB_01364</name>
</gene>
<name>A0A225DVJ7_9BACT</name>
<feature type="compositionally biased region" description="Pro residues" evidence="1">
    <location>
        <begin position="12"/>
        <end position="28"/>
    </location>
</feature>
<evidence type="ECO:0008006" key="4">
    <source>
        <dbReference type="Google" id="ProtNLM"/>
    </source>
</evidence>
<evidence type="ECO:0000313" key="3">
    <source>
        <dbReference type="Proteomes" id="UP000214646"/>
    </source>
</evidence>
<dbReference type="SUPFAM" id="SSF48452">
    <property type="entry name" value="TPR-like"/>
    <property type="match status" value="1"/>
</dbReference>
<organism evidence="2 3">
    <name type="scientific">Fimbriiglobus ruber</name>
    <dbReference type="NCBI Taxonomy" id="1908690"/>
    <lineage>
        <taxon>Bacteria</taxon>
        <taxon>Pseudomonadati</taxon>
        <taxon>Planctomycetota</taxon>
        <taxon>Planctomycetia</taxon>
        <taxon>Gemmatales</taxon>
        <taxon>Gemmataceae</taxon>
        <taxon>Fimbriiglobus</taxon>
    </lineage>
</organism>
<sequence>MARTRPRTPERPAGPPVPPPPPPPPPHPADVAIAGRIRSNVPPDMLGGYDAVVLAFIKYEAGDDEAARNALQAIGLTSPFLEWKVLLRGLMAYAANDTARAIENFQRLNPDRMPAALAAPLRAAVDKAFKDAQRPEAAAAIEKQFLALHPDPLADGLRQLRADLSRDKPLASAFRQVDKLLPLFRMNKGLAPLIPKLAGCFYRAILTHGEPADMPKYRRAFGPPTDDPDFHRLEGQIYEANGAQEEAIKHWAAYEAWLAKGPPGWPADVLARARAAILQRLGQLAVEVGDYDDGYDDEDDYMFMFGGRRGGRGGRRPPPPAPPDPTGYWRRAAELAPAWELPARELFDWYMDEEIPASAEAVARKFLEHNPTAIGMTSSLAELLGKSGHAAEALELRKRALAINPLDRTLRALTAFAHLAAARRQMVDGPPAAADETLDAGRELCEEFMPAGYFSLRAITALKRGRADTAEEFRARAVGAPGGRLAATLYMAADAALAKLKPAAKKPFDQALTAALAGSATPREVSLLYGAWDQYFLEGLTYRGQKTQEKKIQTLALTAATSGEGPLLDFEILAQSFAHRRAWAALPKIATKLRQRFPTSPVFPLLQAEVEFAKADDAPRPYKVIDVLALAKILAERSTEPRHKELLARIQELQEQATPNYFGRFFGGF</sequence>
<dbReference type="OrthoDB" id="234985at2"/>
<dbReference type="Proteomes" id="UP000214646">
    <property type="component" value="Unassembled WGS sequence"/>
</dbReference>
<dbReference type="Gene3D" id="1.25.40.10">
    <property type="entry name" value="Tetratricopeptide repeat domain"/>
    <property type="match status" value="1"/>
</dbReference>
<proteinExistence type="predicted"/>
<comment type="caution">
    <text evidence="2">The sequence shown here is derived from an EMBL/GenBank/DDBJ whole genome shotgun (WGS) entry which is preliminary data.</text>
</comment>
<keyword evidence="3" id="KW-1185">Reference proteome</keyword>
<dbReference type="AlphaFoldDB" id="A0A225DVJ7"/>
<dbReference type="RefSeq" id="WP_088252815.1">
    <property type="nucleotide sequence ID" value="NZ_NIDE01000002.1"/>
</dbReference>
<accession>A0A225DVJ7</accession>
<reference evidence="3" key="1">
    <citation type="submission" date="2017-06" db="EMBL/GenBank/DDBJ databases">
        <title>Genome analysis of Fimbriiglobus ruber SP5, the first member of the order Planctomycetales with confirmed chitinolytic capability.</title>
        <authorList>
            <person name="Ravin N.V."/>
            <person name="Rakitin A.L."/>
            <person name="Ivanova A.A."/>
            <person name="Beletsky A.V."/>
            <person name="Kulichevskaya I.S."/>
            <person name="Mardanov A.V."/>
            <person name="Dedysh S.N."/>
        </authorList>
    </citation>
    <scope>NUCLEOTIDE SEQUENCE [LARGE SCALE GENOMIC DNA]</scope>
    <source>
        <strain evidence="3">SP5</strain>
    </source>
</reference>
<evidence type="ECO:0000313" key="2">
    <source>
        <dbReference type="EMBL" id="OWK45033.1"/>
    </source>
</evidence>
<protein>
    <recommendedName>
        <fullName evidence="4">Tetratricopeptide repeat protein</fullName>
    </recommendedName>
</protein>